<organism evidence="3 4">
    <name type="scientific">Nesidiocoris tenuis</name>
    <dbReference type="NCBI Taxonomy" id="355587"/>
    <lineage>
        <taxon>Eukaryota</taxon>
        <taxon>Metazoa</taxon>
        <taxon>Ecdysozoa</taxon>
        <taxon>Arthropoda</taxon>
        <taxon>Hexapoda</taxon>
        <taxon>Insecta</taxon>
        <taxon>Pterygota</taxon>
        <taxon>Neoptera</taxon>
        <taxon>Paraneoptera</taxon>
        <taxon>Hemiptera</taxon>
        <taxon>Heteroptera</taxon>
        <taxon>Panheteroptera</taxon>
        <taxon>Cimicomorpha</taxon>
        <taxon>Miridae</taxon>
        <taxon>Dicyphina</taxon>
        <taxon>Nesidiocoris</taxon>
    </lineage>
</organism>
<protein>
    <submittedName>
        <fullName evidence="3">Uncharacterized protein</fullName>
    </submittedName>
</protein>
<evidence type="ECO:0000313" key="4">
    <source>
        <dbReference type="Proteomes" id="UP000479000"/>
    </source>
</evidence>
<gene>
    <name evidence="2" type="ORF">NTEN_LOCUS2737</name>
    <name evidence="3" type="ORF">NTEN_LOCUS2740</name>
</gene>
<proteinExistence type="predicted"/>
<dbReference type="OrthoDB" id="5348404at2759"/>
<dbReference type="Proteomes" id="UP000479000">
    <property type="component" value="Unassembled WGS sequence"/>
</dbReference>
<dbReference type="EMBL" id="CADCXU010004425">
    <property type="protein sequence ID" value="CAA9996139.1"/>
    <property type="molecule type" value="Genomic_DNA"/>
</dbReference>
<evidence type="ECO:0000313" key="2">
    <source>
        <dbReference type="EMBL" id="CAA9996134.1"/>
    </source>
</evidence>
<sequence>MKPKGARKKRKIWPSNDWTNLRVTSWSRIIKYVDVEMAVETRHALHGVRWPVTNPRTLRVEFSTDEAMEAVKKLAEEEDNAAQSQEKAAVNNDRKGWLSEKDVLKPTKKVRGLSYSRITVEGLVGAAFKRFVNIAIFMD</sequence>
<reference evidence="3 4" key="1">
    <citation type="submission" date="2020-02" db="EMBL/GenBank/DDBJ databases">
        <authorList>
            <person name="Ferguson B K."/>
        </authorList>
    </citation>
    <scope>NUCLEOTIDE SEQUENCE [LARGE SCALE GENOMIC DNA]</scope>
</reference>
<feature type="coiled-coil region" evidence="1">
    <location>
        <begin position="60"/>
        <end position="88"/>
    </location>
</feature>
<name>A0A6H5G1T5_9HEMI</name>
<accession>A0A6H5G1T5</accession>
<dbReference type="GO" id="GO:0003723">
    <property type="term" value="F:RNA binding"/>
    <property type="evidence" value="ECO:0007669"/>
    <property type="project" value="TreeGrafter"/>
</dbReference>
<dbReference type="GO" id="GO:0008380">
    <property type="term" value="P:RNA splicing"/>
    <property type="evidence" value="ECO:0007669"/>
    <property type="project" value="TreeGrafter"/>
</dbReference>
<evidence type="ECO:0000313" key="3">
    <source>
        <dbReference type="EMBL" id="CAA9996139.1"/>
    </source>
</evidence>
<dbReference type="InterPro" id="IPR052793">
    <property type="entry name" value="EJC-associated_protein"/>
</dbReference>
<dbReference type="EMBL" id="CADCXU010004423">
    <property type="protein sequence ID" value="CAA9996134.1"/>
    <property type="molecule type" value="Genomic_DNA"/>
</dbReference>
<evidence type="ECO:0000256" key="1">
    <source>
        <dbReference type="SAM" id="Coils"/>
    </source>
</evidence>
<keyword evidence="4" id="KW-1185">Reference proteome</keyword>
<dbReference type="GO" id="GO:0061574">
    <property type="term" value="C:ASAP complex"/>
    <property type="evidence" value="ECO:0007669"/>
    <property type="project" value="TreeGrafter"/>
</dbReference>
<dbReference type="PANTHER" id="PTHR46589">
    <property type="entry name" value="APOPTOTIC CHROMATIN CONDENSATION INDUCER IN THE NUCLEUS"/>
    <property type="match status" value="1"/>
</dbReference>
<dbReference type="GO" id="GO:0071011">
    <property type="term" value="C:precatalytic spliceosome"/>
    <property type="evidence" value="ECO:0007669"/>
    <property type="project" value="TreeGrafter"/>
</dbReference>
<keyword evidence="1" id="KW-0175">Coiled coil</keyword>
<dbReference type="AlphaFoldDB" id="A0A6H5G1T5"/>
<dbReference type="PANTHER" id="PTHR46589:SF1">
    <property type="entry name" value="APOPTOTIC CHROMATIN CONDENSATION INDUCER IN THE NUCLEUS"/>
    <property type="match status" value="1"/>
</dbReference>